<name>G7Y473_CLOSI</name>
<reference key="2">
    <citation type="submission" date="2011-10" db="EMBL/GenBank/DDBJ databases">
        <title>The genome and transcriptome sequence of Clonorchis sinensis provide insights into the carcinogenic liver fluke.</title>
        <authorList>
            <person name="Wang X."/>
            <person name="Huang Y."/>
            <person name="Chen W."/>
            <person name="Liu H."/>
            <person name="Guo L."/>
            <person name="Chen Y."/>
            <person name="Luo F."/>
            <person name="Zhou W."/>
            <person name="Sun J."/>
            <person name="Mao Q."/>
            <person name="Liang P."/>
            <person name="Zhou C."/>
            <person name="Tian Y."/>
            <person name="Men J."/>
            <person name="Lv X."/>
            <person name="Huang L."/>
            <person name="Zhou J."/>
            <person name="Hu Y."/>
            <person name="Li R."/>
            <person name="Zhang F."/>
            <person name="Lei H."/>
            <person name="Li X."/>
            <person name="Hu X."/>
            <person name="Liang C."/>
            <person name="Xu J."/>
            <person name="Wu Z."/>
            <person name="Yu X."/>
        </authorList>
    </citation>
    <scope>NUCLEOTIDE SEQUENCE</scope>
    <source>
        <strain>Henan</strain>
    </source>
</reference>
<keyword evidence="3" id="KW-1185">Reference proteome</keyword>
<protein>
    <submittedName>
        <fullName evidence="2">Uncharacterized protein</fullName>
    </submittedName>
</protein>
<evidence type="ECO:0000256" key="1">
    <source>
        <dbReference type="SAM" id="MobiDB-lite"/>
    </source>
</evidence>
<dbReference type="AlphaFoldDB" id="G7Y473"/>
<dbReference type="PANTHER" id="PTHR47331">
    <property type="entry name" value="PHD-TYPE DOMAIN-CONTAINING PROTEIN"/>
    <property type="match status" value="1"/>
</dbReference>
<proteinExistence type="predicted"/>
<dbReference type="Proteomes" id="UP000008909">
    <property type="component" value="Unassembled WGS sequence"/>
</dbReference>
<organism evidence="2 3">
    <name type="scientific">Clonorchis sinensis</name>
    <name type="common">Chinese liver fluke</name>
    <dbReference type="NCBI Taxonomy" id="79923"/>
    <lineage>
        <taxon>Eukaryota</taxon>
        <taxon>Metazoa</taxon>
        <taxon>Spiralia</taxon>
        <taxon>Lophotrochozoa</taxon>
        <taxon>Platyhelminthes</taxon>
        <taxon>Trematoda</taxon>
        <taxon>Digenea</taxon>
        <taxon>Opisthorchiida</taxon>
        <taxon>Opisthorchiata</taxon>
        <taxon>Opisthorchiidae</taxon>
        <taxon>Clonorchis</taxon>
    </lineage>
</organism>
<evidence type="ECO:0000313" key="2">
    <source>
        <dbReference type="EMBL" id="GAA47759.1"/>
    </source>
</evidence>
<feature type="region of interest" description="Disordered" evidence="1">
    <location>
        <begin position="26"/>
        <end position="58"/>
    </location>
</feature>
<sequence>MEQLRAHSAKARECWFVITAADTQVDSRTHSSPAHQSALRDSSWSSQVDTSGAATTEKPIPCKIGQKFGTFTDLASFRALTGRKSGSNSQSWPSIVRMTVVDGASRRRQNFQKVVGAHAICIYEALCKLTLSFMSTITRLTCDPADRFSYLVHHCEVETAQANRRCIVLEPEEGYAEALRIRERRFALRQANKTFIIPYGDEAVRLADRSFYVDDCLISLPTKRAVKTTATQFKEAVESGAFKPTGFFSNVEEAMCDVPGAISNTKLLQQDCQPDYESPEFFHQVRKHSAVSDYRHCSIRYAYVRGELFVDIASSFLWTDCPIVLRMVPKRITRHETFLANRLASILDYSEPED</sequence>
<evidence type="ECO:0000313" key="3">
    <source>
        <dbReference type="Proteomes" id="UP000008909"/>
    </source>
</evidence>
<dbReference type="EMBL" id="DF142853">
    <property type="protein sequence ID" value="GAA47759.1"/>
    <property type="molecule type" value="Genomic_DNA"/>
</dbReference>
<dbReference type="PANTHER" id="PTHR47331:SF1">
    <property type="entry name" value="GAG-LIKE PROTEIN"/>
    <property type="match status" value="1"/>
</dbReference>
<feature type="compositionally biased region" description="Polar residues" evidence="1">
    <location>
        <begin position="26"/>
        <end position="54"/>
    </location>
</feature>
<gene>
    <name evidence="2" type="ORF">CLF_100769</name>
</gene>
<reference evidence="2" key="1">
    <citation type="journal article" date="2011" name="Genome Biol.">
        <title>The draft genome of the carcinogenic human liver fluke Clonorchis sinensis.</title>
        <authorList>
            <person name="Wang X."/>
            <person name="Chen W."/>
            <person name="Huang Y."/>
            <person name="Sun J."/>
            <person name="Men J."/>
            <person name="Liu H."/>
            <person name="Luo F."/>
            <person name="Guo L."/>
            <person name="Lv X."/>
            <person name="Deng C."/>
            <person name="Zhou C."/>
            <person name="Fan Y."/>
            <person name="Li X."/>
            <person name="Huang L."/>
            <person name="Hu Y."/>
            <person name="Liang C."/>
            <person name="Hu X."/>
            <person name="Xu J."/>
            <person name="Yu X."/>
        </authorList>
    </citation>
    <scope>NUCLEOTIDE SEQUENCE [LARGE SCALE GENOMIC DNA]</scope>
    <source>
        <strain evidence="2">Henan</strain>
    </source>
</reference>
<accession>G7Y473</accession>